<dbReference type="SUPFAM" id="SSF54495">
    <property type="entry name" value="UBC-like"/>
    <property type="match status" value="1"/>
</dbReference>
<keyword evidence="7" id="KW-1185">Reference proteome</keyword>
<feature type="active site" description="Glycyl thioester intermediate" evidence="3">
    <location>
        <position position="25"/>
    </location>
</feature>
<keyword evidence="2 4" id="KW-0833">Ubl conjugation pathway</keyword>
<comment type="caution">
    <text evidence="6">The sequence shown here is derived from an EMBL/GenBank/DDBJ whole genome shotgun (WGS) entry which is preliminary data.</text>
</comment>
<dbReference type="InterPro" id="IPR016135">
    <property type="entry name" value="UBQ-conjugating_enzyme/RWD"/>
</dbReference>
<keyword evidence="1" id="KW-0808">Transferase</keyword>
<comment type="similarity">
    <text evidence="4">Belongs to the ubiquitin-conjugating enzyme family.</text>
</comment>
<evidence type="ECO:0000256" key="1">
    <source>
        <dbReference type="ARBA" id="ARBA00022679"/>
    </source>
</evidence>
<dbReference type="Proteomes" id="UP000485058">
    <property type="component" value="Unassembled WGS sequence"/>
</dbReference>
<accession>A0A699YEY1</accession>
<dbReference type="GO" id="GO:0005524">
    <property type="term" value="F:ATP binding"/>
    <property type="evidence" value="ECO:0007669"/>
    <property type="project" value="UniProtKB-UniRule"/>
</dbReference>
<proteinExistence type="inferred from homology"/>
<keyword evidence="4" id="KW-0067">ATP-binding</keyword>
<evidence type="ECO:0000313" key="7">
    <source>
        <dbReference type="Proteomes" id="UP000485058"/>
    </source>
</evidence>
<dbReference type="Pfam" id="PF00179">
    <property type="entry name" value="UQ_con"/>
    <property type="match status" value="1"/>
</dbReference>
<dbReference type="EMBL" id="BLLF01000123">
    <property type="protein sequence ID" value="GFH07895.1"/>
    <property type="molecule type" value="Genomic_DNA"/>
</dbReference>
<evidence type="ECO:0000256" key="4">
    <source>
        <dbReference type="RuleBase" id="RU362109"/>
    </source>
</evidence>
<dbReference type="InterPro" id="IPR023313">
    <property type="entry name" value="UBQ-conjugating_AS"/>
</dbReference>
<reference evidence="6 7" key="1">
    <citation type="submission" date="2020-02" db="EMBL/GenBank/DDBJ databases">
        <title>Draft genome sequence of Haematococcus lacustris strain NIES-144.</title>
        <authorList>
            <person name="Morimoto D."/>
            <person name="Nakagawa S."/>
            <person name="Yoshida T."/>
            <person name="Sawayama S."/>
        </authorList>
    </citation>
    <scope>NUCLEOTIDE SEQUENCE [LARGE SCALE GENOMIC DNA]</scope>
    <source>
        <strain evidence="6 7">NIES-144</strain>
    </source>
</reference>
<evidence type="ECO:0000256" key="3">
    <source>
        <dbReference type="PROSITE-ProRule" id="PRU10133"/>
    </source>
</evidence>
<evidence type="ECO:0000256" key="2">
    <source>
        <dbReference type="ARBA" id="ARBA00022786"/>
    </source>
</evidence>
<dbReference type="GO" id="GO:0016740">
    <property type="term" value="F:transferase activity"/>
    <property type="evidence" value="ECO:0007669"/>
    <property type="project" value="UniProtKB-KW"/>
</dbReference>
<keyword evidence="4" id="KW-0547">Nucleotide-binding</keyword>
<dbReference type="PANTHER" id="PTHR24068">
    <property type="entry name" value="UBIQUITIN-CONJUGATING ENZYME E2"/>
    <property type="match status" value="1"/>
</dbReference>
<dbReference type="AlphaFoldDB" id="A0A699YEY1"/>
<dbReference type="SMART" id="SM00212">
    <property type="entry name" value="UBCc"/>
    <property type="match status" value="1"/>
</dbReference>
<evidence type="ECO:0000259" key="5">
    <source>
        <dbReference type="PROSITE" id="PS50127"/>
    </source>
</evidence>
<protein>
    <recommendedName>
        <fullName evidence="5">UBC core domain-containing protein</fullName>
    </recommendedName>
</protein>
<dbReference type="PROSITE" id="PS00183">
    <property type="entry name" value="UBC_1"/>
    <property type="match status" value="1"/>
</dbReference>
<feature type="domain" description="UBC core" evidence="5">
    <location>
        <begin position="1"/>
        <end position="84"/>
    </location>
</feature>
<dbReference type="Gene3D" id="3.10.110.10">
    <property type="entry name" value="Ubiquitin Conjugating Enzyme"/>
    <property type="match status" value="1"/>
</dbReference>
<dbReference type="InterPro" id="IPR000608">
    <property type="entry name" value="UBC"/>
</dbReference>
<dbReference type="PROSITE" id="PS50127">
    <property type="entry name" value="UBC_2"/>
    <property type="match status" value="1"/>
</dbReference>
<gene>
    <name evidence="6" type="ORF">HaLaN_02769</name>
</gene>
<name>A0A699YEY1_HAELA</name>
<evidence type="ECO:0000313" key="6">
    <source>
        <dbReference type="EMBL" id="GFH07895.1"/>
    </source>
</evidence>
<organism evidence="6 7">
    <name type="scientific">Haematococcus lacustris</name>
    <name type="common">Green alga</name>
    <name type="synonym">Haematococcus pluvialis</name>
    <dbReference type="NCBI Taxonomy" id="44745"/>
    <lineage>
        <taxon>Eukaryota</taxon>
        <taxon>Viridiplantae</taxon>
        <taxon>Chlorophyta</taxon>
        <taxon>core chlorophytes</taxon>
        <taxon>Chlorophyceae</taxon>
        <taxon>CS clade</taxon>
        <taxon>Chlamydomonadales</taxon>
        <taxon>Haematococcaceae</taxon>
        <taxon>Haematococcus</taxon>
    </lineage>
</organism>
<sequence length="85" mass="9350">MGDQKVTFRTRIYHCNISSSSGAICLDILSEQWSPALTVIKAISSLLAECNPAAPLMGSIAQQYHQDRAQHDKLAAEWTTRFAQG</sequence>